<organism evidence="6 7">
    <name type="scientific">Anopheles dirus</name>
    <dbReference type="NCBI Taxonomy" id="7168"/>
    <lineage>
        <taxon>Eukaryota</taxon>
        <taxon>Metazoa</taxon>
        <taxon>Ecdysozoa</taxon>
        <taxon>Arthropoda</taxon>
        <taxon>Hexapoda</taxon>
        <taxon>Insecta</taxon>
        <taxon>Pterygota</taxon>
        <taxon>Neoptera</taxon>
        <taxon>Endopterygota</taxon>
        <taxon>Diptera</taxon>
        <taxon>Nematocera</taxon>
        <taxon>Culicoidea</taxon>
        <taxon>Culicidae</taxon>
        <taxon>Anophelinae</taxon>
        <taxon>Anopheles</taxon>
    </lineage>
</organism>
<dbReference type="GO" id="GO:0016567">
    <property type="term" value="P:protein ubiquitination"/>
    <property type="evidence" value="ECO:0007669"/>
    <property type="project" value="TreeGrafter"/>
</dbReference>
<evidence type="ECO:0000256" key="2">
    <source>
        <dbReference type="ARBA" id="ARBA00022833"/>
    </source>
</evidence>
<dbReference type="CDD" id="cd16563">
    <property type="entry name" value="RING-HC_RNF220"/>
    <property type="match status" value="1"/>
</dbReference>
<keyword evidence="2" id="KW-0862">Zinc</keyword>
<keyword evidence="7" id="KW-1185">Reference proteome</keyword>
<dbReference type="AlphaFoldDB" id="A0A182N4J1"/>
<evidence type="ECO:0000313" key="7">
    <source>
        <dbReference type="Proteomes" id="UP000075884"/>
    </source>
</evidence>
<dbReference type="InterPro" id="IPR013083">
    <property type="entry name" value="Znf_RING/FYVE/PHD"/>
</dbReference>
<dbReference type="Pfam" id="PF13923">
    <property type="entry name" value="zf-C3HC4_2"/>
    <property type="match status" value="1"/>
</dbReference>
<dbReference type="InterPro" id="IPR031824">
    <property type="entry name" value="RNF220_mid"/>
</dbReference>
<dbReference type="PROSITE" id="PS50089">
    <property type="entry name" value="ZF_RING_2"/>
    <property type="match status" value="1"/>
</dbReference>
<proteinExistence type="predicted"/>
<dbReference type="Proteomes" id="UP000075884">
    <property type="component" value="Unassembled WGS sequence"/>
</dbReference>
<evidence type="ECO:0000256" key="3">
    <source>
        <dbReference type="PROSITE-ProRule" id="PRU00175"/>
    </source>
</evidence>
<evidence type="ECO:0000313" key="6">
    <source>
        <dbReference type="EnsemblMetazoa" id="ADIR002556-PA"/>
    </source>
</evidence>
<dbReference type="EnsemblMetazoa" id="ADIR002556-RA">
    <property type="protein sequence ID" value="ADIR002556-PA"/>
    <property type="gene ID" value="ADIR002556"/>
</dbReference>
<reference evidence="6" key="2">
    <citation type="submission" date="2020-05" db="UniProtKB">
        <authorList>
            <consortium name="EnsemblMetazoa"/>
        </authorList>
    </citation>
    <scope>IDENTIFICATION</scope>
    <source>
        <strain evidence="6">WRAIR2</strain>
    </source>
</reference>
<feature type="compositionally biased region" description="Polar residues" evidence="4">
    <location>
        <begin position="84"/>
        <end position="95"/>
    </location>
</feature>
<dbReference type="InterPro" id="IPR052443">
    <property type="entry name" value="E3_ubiq-ligase_RNF220-like"/>
</dbReference>
<evidence type="ECO:0000256" key="4">
    <source>
        <dbReference type="SAM" id="MobiDB-lite"/>
    </source>
</evidence>
<accession>A0A182N4J1</accession>
<evidence type="ECO:0000256" key="1">
    <source>
        <dbReference type="ARBA" id="ARBA00022771"/>
    </source>
</evidence>
<dbReference type="InterPro" id="IPR001841">
    <property type="entry name" value="Znf_RING"/>
</dbReference>
<evidence type="ECO:0000259" key="5">
    <source>
        <dbReference type="PROSITE" id="PS50089"/>
    </source>
</evidence>
<feature type="region of interest" description="Disordered" evidence="4">
    <location>
        <begin position="59"/>
        <end position="113"/>
    </location>
</feature>
<feature type="region of interest" description="Disordered" evidence="4">
    <location>
        <begin position="169"/>
        <end position="196"/>
    </location>
</feature>
<dbReference type="PANTHER" id="PTHR13459">
    <property type="entry name" value="E3 UBIQUITIN-PROTEIN LIGASE RNF220 ISOFORM X1"/>
    <property type="match status" value="1"/>
</dbReference>
<sequence>MEVEESEHSGRGFRQRKGRTSPMCCPICGITLRVHEIDHHFAVEVDRLERILKPKKQLPYGGLDGDGTSAAGPSFGNGEGPSHGGTSNPSRTNGHTVEEQASGGSNSNSVGPDECWGTYQKIKNNRQARLKVRWLKSRKRKPEDNVCPICNRITLEDITLHVEACLRKSESQRNGAAAATNGSEDDDDDDDDDASIDVEGESFDVYEWAGQKRVRATALLGSAAHGGLGVRITNADDTDDELNVDGDDSQVYGPPQYTERDVIVTGQQASGSNSTLRKLLIANADSQFVKPPPGDANAGEGTSSKPPAHCPPPQLPVALVDNAEQHDGTAVGGRDGRIIESLKAKIREYEGYIRNRPKCLICMDDFRKPIVSVCCWHVYCEECWLHTLGAKKLCPQCSMITSPTDLRRIYL</sequence>
<keyword evidence="1 3" id="KW-0863">Zinc-finger</keyword>
<dbReference type="SUPFAM" id="SSF57850">
    <property type="entry name" value="RING/U-box"/>
    <property type="match status" value="1"/>
</dbReference>
<feature type="domain" description="RING-type" evidence="5">
    <location>
        <begin position="359"/>
        <end position="398"/>
    </location>
</feature>
<protein>
    <recommendedName>
        <fullName evidence="5">RING-type domain-containing protein</fullName>
    </recommendedName>
</protein>
<dbReference type="InterPro" id="IPR040178">
    <property type="entry name" value="RNF220_RING"/>
</dbReference>
<dbReference type="Pfam" id="PF15926">
    <property type="entry name" value="RNF220"/>
    <property type="match status" value="1"/>
</dbReference>
<dbReference type="PANTHER" id="PTHR13459:SF1">
    <property type="entry name" value="E3 UBIQUITIN-PROTEIN LIGASE RNF220 ISOFORM X1"/>
    <property type="match status" value="1"/>
</dbReference>
<reference evidence="7" key="1">
    <citation type="submission" date="2013-03" db="EMBL/GenBank/DDBJ databases">
        <title>The Genome Sequence of Anopheles dirus WRAIR2.</title>
        <authorList>
            <consortium name="The Broad Institute Genomics Platform"/>
            <person name="Neafsey D.E."/>
            <person name="Walton C."/>
            <person name="Walker B."/>
            <person name="Young S.K."/>
            <person name="Zeng Q."/>
            <person name="Gargeya S."/>
            <person name="Fitzgerald M."/>
            <person name="Haas B."/>
            <person name="Abouelleil A."/>
            <person name="Allen A.W."/>
            <person name="Alvarado L."/>
            <person name="Arachchi H.M."/>
            <person name="Berlin A.M."/>
            <person name="Chapman S.B."/>
            <person name="Gainer-Dewar J."/>
            <person name="Goldberg J."/>
            <person name="Griggs A."/>
            <person name="Gujja S."/>
            <person name="Hansen M."/>
            <person name="Howarth C."/>
            <person name="Imamovic A."/>
            <person name="Ireland A."/>
            <person name="Larimer J."/>
            <person name="McCowan C."/>
            <person name="Murphy C."/>
            <person name="Pearson M."/>
            <person name="Poon T.W."/>
            <person name="Priest M."/>
            <person name="Roberts A."/>
            <person name="Saif S."/>
            <person name="Shea T."/>
            <person name="Sisk P."/>
            <person name="Sykes S."/>
            <person name="Wortman J."/>
            <person name="Nusbaum C."/>
            <person name="Birren B."/>
        </authorList>
    </citation>
    <scope>NUCLEOTIDE SEQUENCE [LARGE SCALE GENOMIC DNA]</scope>
    <source>
        <strain evidence="7">WRAIR2</strain>
    </source>
</reference>
<name>A0A182N4J1_9DIPT</name>
<feature type="compositionally biased region" description="Acidic residues" evidence="4">
    <location>
        <begin position="183"/>
        <end position="196"/>
    </location>
</feature>
<feature type="region of interest" description="Disordered" evidence="4">
    <location>
        <begin position="288"/>
        <end position="311"/>
    </location>
</feature>
<dbReference type="GO" id="GO:0061630">
    <property type="term" value="F:ubiquitin protein ligase activity"/>
    <property type="evidence" value="ECO:0007669"/>
    <property type="project" value="TreeGrafter"/>
</dbReference>
<dbReference type="GO" id="GO:0008270">
    <property type="term" value="F:zinc ion binding"/>
    <property type="evidence" value="ECO:0007669"/>
    <property type="project" value="UniProtKB-KW"/>
</dbReference>
<dbReference type="Gene3D" id="3.30.40.10">
    <property type="entry name" value="Zinc/RING finger domain, C3HC4 (zinc finger)"/>
    <property type="match status" value="1"/>
</dbReference>
<dbReference type="VEuPathDB" id="VectorBase:ADIR002556"/>
<dbReference type="STRING" id="7168.A0A182N4J1"/>
<keyword evidence="1 3" id="KW-0479">Metal-binding</keyword>